<dbReference type="Proteomes" id="UP000572325">
    <property type="component" value="Unassembled WGS sequence"/>
</dbReference>
<accession>A0A7K9SAQ7</accession>
<sequence>VIKQLMRKECTLEFSRDRKSMSVYCTPTGPGNNSTGSKMFVKASTPCAAWPWPRTTPPCAGRRCSCTTLPPSSTMRYGTAASCLLPKVSPCTPSCPSSVFPSGFSVGSNNLTFVGCVGMLDPPRKEVTSSIEMCRKAGIRVIMITGDNKGTAVAICRRISIFSETEDVSGKAYTGREFDELSPEAQRQACREARCFARVEPAHKSRIVEYLQSFNEITAM</sequence>
<evidence type="ECO:0000256" key="1">
    <source>
        <dbReference type="ARBA" id="ARBA00004141"/>
    </source>
</evidence>
<name>A0A7K9SAQ7_9PASS</name>
<dbReference type="EMBL" id="VWZU01018449">
    <property type="protein sequence ID" value="NXI32898.1"/>
    <property type="molecule type" value="Genomic_DNA"/>
</dbReference>
<keyword evidence="3" id="KW-1185">Reference proteome</keyword>
<dbReference type="InterPro" id="IPR023299">
    <property type="entry name" value="ATPase_P-typ_cyto_dom_N"/>
</dbReference>
<dbReference type="InterPro" id="IPR023214">
    <property type="entry name" value="HAD_sf"/>
</dbReference>
<dbReference type="SUPFAM" id="SSF56784">
    <property type="entry name" value="HAD-like"/>
    <property type="match status" value="1"/>
</dbReference>
<proteinExistence type="predicted"/>
<comment type="subcellular location">
    <subcellularLocation>
        <location evidence="1">Membrane</location>
        <topology evidence="1">Multi-pass membrane protein</topology>
    </subcellularLocation>
</comment>
<feature type="non-terminal residue" evidence="2">
    <location>
        <position position="220"/>
    </location>
</feature>
<gene>
    <name evidence="2" type="primary">Atp2a3</name>
    <name evidence="2" type="ORF">STEDEN_R09812</name>
</gene>
<dbReference type="InterPro" id="IPR036412">
    <property type="entry name" value="HAD-like_sf"/>
</dbReference>
<dbReference type="AlphaFoldDB" id="A0A7K9SAQ7"/>
<dbReference type="GO" id="GO:0000166">
    <property type="term" value="F:nucleotide binding"/>
    <property type="evidence" value="ECO:0007669"/>
    <property type="project" value="InterPro"/>
</dbReference>
<reference evidence="2 3" key="1">
    <citation type="submission" date="2019-09" db="EMBL/GenBank/DDBJ databases">
        <title>Bird 10,000 Genomes (B10K) Project - Family phase.</title>
        <authorList>
            <person name="Zhang G."/>
        </authorList>
    </citation>
    <scope>NUCLEOTIDE SEQUENCE [LARGE SCALE GENOMIC DNA]</scope>
    <source>
        <strain evidence="2">B10K-DU-001-27</strain>
        <tissue evidence="2">Muscle</tissue>
    </source>
</reference>
<dbReference type="Gene3D" id="3.40.1110.10">
    <property type="entry name" value="Calcium-transporting ATPase, cytoplasmic domain N"/>
    <property type="match status" value="1"/>
</dbReference>
<dbReference type="PANTHER" id="PTHR42861">
    <property type="entry name" value="CALCIUM-TRANSPORTING ATPASE"/>
    <property type="match status" value="1"/>
</dbReference>
<feature type="non-terminal residue" evidence="2">
    <location>
        <position position="1"/>
    </location>
</feature>
<protein>
    <submittedName>
        <fullName evidence="2">AT2A3 ATPase</fullName>
    </submittedName>
</protein>
<dbReference type="GO" id="GO:0016020">
    <property type="term" value="C:membrane"/>
    <property type="evidence" value="ECO:0007669"/>
    <property type="project" value="UniProtKB-SubCell"/>
</dbReference>
<organism evidence="2 3">
    <name type="scientific">Sterrhoptilus dennistouni</name>
    <dbReference type="NCBI Taxonomy" id="2585820"/>
    <lineage>
        <taxon>Eukaryota</taxon>
        <taxon>Metazoa</taxon>
        <taxon>Chordata</taxon>
        <taxon>Craniata</taxon>
        <taxon>Vertebrata</taxon>
        <taxon>Euteleostomi</taxon>
        <taxon>Archelosauria</taxon>
        <taxon>Archosauria</taxon>
        <taxon>Dinosauria</taxon>
        <taxon>Saurischia</taxon>
        <taxon>Theropoda</taxon>
        <taxon>Coelurosauria</taxon>
        <taxon>Aves</taxon>
        <taxon>Neognathae</taxon>
        <taxon>Neoaves</taxon>
        <taxon>Telluraves</taxon>
        <taxon>Australaves</taxon>
        <taxon>Passeriformes</taxon>
        <taxon>Sylvioidea</taxon>
        <taxon>Zosteropidae</taxon>
        <taxon>Sterrhoptilus</taxon>
    </lineage>
</organism>
<dbReference type="Gene3D" id="3.40.50.1000">
    <property type="entry name" value="HAD superfamily/HAD-like"/>
    <property type="match status" value="1"/>
</dbReference>
<evidence type="ECO:0000313" key="2">
    <source>
        <dbReference type="EMBL" id="NXI32898.1"/>
    </source>
</evidence>
<dbReference type="SUPFAM" id="SSF81660">
    <property type="entry name" value="Metal cation-transporting ATPase, ATP-binding domain N"/>
    <property type="match status" value="1"/>
</dbReference>
<evidence type="ECO:0000313" key="3">
    <source>
        <dbReference type="Proteomes" id="UP000572325"/>
    </source>
</evidence>
<dbReference type="PRINTS" id="PR00119">
    <property type="entry name" value="CATATPASE"/>
</dbReference>
<comment type="caution">
    <text evidence="2">The sequence shown here is derived from an EMBL/GenBank/DDBJ whole genome shotgun (WGS) entry which is preliminary data.</text>
</comment>